<dbReference type="EMBL" id="LR215024">
    <property type="protein sequence ID" value="VEU70325.1"/>
    <property type="molecule type" value="Genomic_DNA"/>
</dbReference>
<proteinExistence type="predicted"/>
<keyword evidence="2" id="KW-1185">Reference proteome</keyword>
<dbReference type="AlphaFoldDB" id="A0A449AV05"/>
<gene>
    <name evidence="1" type="ORF">NCTC10194_00334</name>
</gene>
<reference evidence="1 2" key="1">
    <citation type="submission" date="2019-01" db="EMBL/GenBank/DDBJ databases">
        <authorList>
            <consortium name="Pathogen Informatics"/>
        </authorList>
    </citation>
    <scope>NUCLEOTIDE SEQUENCE [LARGE SCALE GENOMIC DNA]</scope>
    <source>
        <strain evidence="1 2">NCTC10194</strain>
    </source>
</reference>
<accession>A0A449AV05</accession>
<sequence>MMLSKFNELLDEKLKSLNEKENSAQIMWRVEKLPETYEDFETYFEKLINISPNSQTILNNLNSELNLTFPKLCERTIHFSTKNFLNSLFNQINVPVIFVKENSETAKTKREYFCYEIPNLFEDYKSVLKQNILKQKEAISNLNNKFSFLTFFRNSIQKLGDKQFLLAAANLGDKKREQILIEIDKTKFCLINNINETLKFNYERVFKNIFYEWVRNLFSELEIEIDNVKKLTLFLSWWVINKYLNSYLYHSMNKQNEIKLTKAMTNFNNLDINLKVKVITRINFIFLSLIKFNEKQFINSLIQENKEKPLEEFKERQKQQKSRDIKNVRISLIEDIKNIK</sequence>
<organism evidence="1 2">
    <name type="scientific">Mycoplasmopsis glycophila</name>
    <dbReference type="NCBI Taxonomy" id="171285"/>
    <lineage>
        <taxon>Bacteria</taxon>
        <taxon>Bacillati</taxon>
        <taxon>Mycoplasmatota</taxon>
        <taxon>Mycoplasmoidales</taxon>
        <taxon>Metamycoplasmataceae</taxon>
        <taxon>Mycoplasmopsis</taxon>
    </lineage>
</organism>
<protein>
    <submittedName>
        <fullName evidence="1">Uncharacterized protein</fullName>
    </submittedName>
</protein>
<dbReference type="RefSeq" id="WP_129622123.1">
    <property type="nucleotide sequence ID" value="NZ_LR215024.1"/>
</dbReference>
<dbReference type="Proteomes" id="UP000290815">
    <property type="component" value="Chromosome"/>
</dbReference>
<dbReference type="KEGG" id="mgly:NCTC10194_00334"/>
<evidence type="ECO:0000313" key="1">
    <source>
        <dbReference type="EMBL" id="VEU70325.1"/>
    </source>
</evidence>
<evidence type="ECO:0000313" key="2">
    <source>
        <dbReference type="Proteomes" id="UP000290815"/>
    </source>
</evidence>
<name>A0A449AV05_9BACT</name>